<protein>
    <submittedName>
        <fullName evidence="1">Uncharacterized protein</fullName>
    </submittedName>
</protein>
<dbReference type="EMBL" id="QTSX02007242">
    <property type="protein sequence ID" value="KAJ9049358.1"/>
    <property type="molecule type" value="Genomic_DNA"/>
</dbReference>
<keyword evidence="2" id="KW-1185">Reference proteome</keyword>
<gene>
    <name evidence="1" type="ORF">DSO57_1025377</name>
</gene>
<comment type="caution">
    <text evidence="1">The sequence shown here is derived from an EMBL/GenBank/DDBJ whole genome shotgun (WGS) entry which is preliminary data.</text>
</comment>
<proteinExistence type="predicted"/>
<accession>A0ACC2RH42</accession>
<dbReference type="Proteomes" id="UP001165960">
    <property type="component" value="Unassembled WGS sequence"/>
</dbReference>
<reference evidence="1" key="1">
    <citation type="submission" date="2022-04" db="EMBL/GenBank/DDBJ databases">
        <title>Genome of the entomopathogenic fungus Entomophthora muscae.</title>
        <authorList>
            <person name="Elya C."/>
            <person name="Lovett B.R."/>
            <person name="Lee E."/>
            <person name="Macias A.M."/>
            <person name="Hajek A.E."/>
            <person name="De Bivort B.L."/>
            <person name="Kasson M.T."/>
            <person name="De Fine Licht H.H."/>
            <person name="Stajich J.E."/>
        </authorList>
    </citation>
    <scope>NUCLEOTIDE SEQUENCE</scope>
    <source>
        <strain evidence="1">Berkeley</strain>
    </source>
</reference>
<organism evidence="1 2">
    <name type="scientific">Entomophthora muscae</name>
    <dbReference type="NCBI Taxonomy" id="34485"/>
    <lineage>
        <taxon>Eukaryota</taxon>
        <taxon>Fungi</taxon>
        <taxon>Fungi incertae sedis</taxon>
        <taxon>Zoopagomycota</taxon>
        <taxon>Entomophthoromycotina</taxon>
        <taxon>Entomophthoromycetes</taxon>
        <taxon>Entomophthorales</taxon>
        <taxon>Entomophthoraceae</taxon>
        <taxon>Entomophthora</taxon>
    </lineage>
</organism>
<evidence type="ECO:0000313" key="2">
    <source>
        <dbReference type="Proteomes" id="UP001165960"/>
    </source>
</evidence>
<name>A0ACC2RH42_9FUNG</name>
<sequence>MQPYTFWVTNPDFTNDPKYSQILSELLNSWDGSNSKHKVFLSHQIEGSPNALKSIQGHGKQASVYPASHADIQLTDVVFFNIRDTVQEHHPRAFNNLYLEVLDHDSLFG</sequence>
<evidence type="ECO:0000313" key="1">
    <source>
        <dbReference type="EMBL" id="KAJ9049358.1"/>
    </source>
</evidence>